<dbReference type="InterPro" id="IPR001471">
    <property type="entry name" value="AP2/ERF_dom"/>
</dbReference>
<dbReference type="OMA" id="HHGNTWE"/>
<dbReference type="EMBL" id="CM007891">
    <property type="protein sequence ID" value="OTG34762.1"/>
    <property type="molecule type" value="Genomic_DNA"/>
</dbReference>
<gene>
    <name evidence="8" type="ORF">HannXRQ_Chr02g0049351</name>
</gene>
<feature type="region of interest" description="Disordered" evidence="6">
    <location>
        <begin position="181"/>
        <end position="216"/>
    </location>
</feature>
<sequence length="216" mass="24220">MSGMILFLGCVVVGLKIVLIFRHRQTGRYEAHLWDKEASNATKKKGKQGTYDEEESAAKAYDLAALKFFGTSTQTNFPVTEYEKDLEMMEKKTKEDYLDILKRLLFILRKSDRFSRGASKYRGVARHHGNTWEARIGNVGGKKSLYIGTYSTEEEAAHAYDVVAIKNKGTNAATNFDKSTYTRSMTPGSNSACDVPSHAEDQPLPPTTTTSRHHIN</sequence>
<dbReference type="InterPro" id="IPR016177">
    <property type="entry name" value="DNA-bd_dom_sf"/>
</dbReference>
<dbReference type="PANTHER" id="PTHR32467:SF242">
    <property type="entry name" value="AP2_ERF DOMAIN-CONTAINING PROTEIN"/>
    <property type="match status" value="1"/>
</dbReference>
<evidence type="ECO:0000256" key="6">
    <source>
        <dbReference type="SAM" id="MobiDB-lite"/>
    </source>
</evidence>
<evidence type="ECO:0000313" key="9">
    <source>
        <dbReference type="Proteomes" id="UP000215914"/>
    </source>
</evidence>
<feature type="compositionally biased region" description="Polar residues" evidence="6">
    <location>
        <begin position="181"/>
        <end position="192"/>
    </location>
</feature>
<dbReference type="InterPro" id="IPR036955">
    <property type="entry name" value="AP2/ERF_dom_sf"/>
</dbReference>
<keyword evidence="4" id="KW-0804">Transcription</keyword>
<dbReference type="Pfam" id="PF00847">
    <property type="entry name" value="AP2"/>
    <property type="match status" value="1"/>
</dbReference>
<dbReference type="PRINTS" id="PR00367">
    <property type="entry name" value="ETHRSPELEMNT"/>
</dbReference>
<name>A0A251VII9_HELAN</name>
<dbReference type="PROSITE" id="PS51032">
    <property type="entry name" value="AP2_ERF"/>
    <property type="match status" value="2"/>
</dbReference>
<protein>
    <submittedName>
        <fullName evidence="8">Putative AP2-like ethylene-responsive transcription factor</fullName>
    </submittedName>
</protein>
<dbReference type="GO" id="GO:0005634">
    <property type="term" value="C:nucleus"/>
    <property type="evidence" value="ECO:0007669"/>
    <property type="project" value="UniProtKB-SubCell"/>
</dbReference>
<dbReference type="CDD" id="cd00018">
    <property type="entry name" value="AP2"/>
    <property type="match status" value="2"/>
</dbReference>
<evidence type="ECO:0000256" key="3">
    <source>
        <dbReference type="ARBA" id="ARBA00023125"/>
    </source>
</evidence>
<dbReference type="InParanoid" id="A0A251VII9"/>
<dbReference type="AlphaFoldDB" id="A0A251VII9"/>
<dbReference type="Gene3D" id="3.30.730.10">
    <property type="entry name" value="AP2/ERF domain"/>
    <property type="match status" value="2"/>
</dbReference>
<evidence type="ECO:0000313" key="8">
    <source>
        <dbReference type="EMBL" id="OTG34762.1"/>
    </source>
</evidence>
<feature type="domain" description="AP2/ERF" evidence="7">
    <location>
        <begin position="14"/>
        <end position="78"/>
    </location>
</feature>
<dbReference type="GO" id="GO:0003677">
    <property type="term" value="F:DNA binding"/>
    <property type="evidence" value="ECO:0007669"/>
    <property type="project" value="UniProtKB-KW"/>
</dbReference>
<reference evidence="9" key="1">
    <citation type="journal article" date="2017" name="Nature">
        <title>The sunflower genome provides insights into oil metabolism, flowering and Asterid evolution.</title>
        <authorList>
            <person name="Badouin H."/>
            <person name="Gouzy J."/>
            <person name="Grassa C.J."/>
            <person name="Murat F."/>
            <person name="Staton S.E."/>
            <person name="Cottret L."/>
            <person name="Lelandais-Briere C."/>
            <person name="Owens G.L."/>
            <person name="Carrere S."/>
            <person name="Mayjonade B."/>
            <person name="Legrand L."/>
            <person name="Gill N."/>
            <person name="Kane N.C."/>
            <person name="Bowers J.E."/>
            <person name="Hubner S."/>
            <person name="Bellec A."/>
            <person name="Berard A."/>
            <person name="Berges H."/>
            <person name="Blanchet N."/>
            <person name="Boniface M.C."/>
            <person name="Brunel D."/>
            <person name="Catrice O."/>
            <person name="Chaidir N."/>
            <person name="Claudel C."/>
            <person name="Donnadieu C."/>
            <person name="Faraut T."/>
            <person name="Fievet G."/>
            <person name="Helmstetter N."/>
            <person name="King M."/>
            <person name="Knapp S.J."/>
            <person name="Lai Z."/>
            <person name="Le Paslier M.C."/>
            <person name="Lippi Y."/>
            <person name="Lorenzon L."/>
            <person name="Mandel J.R."/>
            <person name="Marage G."/>
            <person name="Marchand G."/>
            <person name="Marquand E."/>
            <person name="Bret-Mestries E."/>
            <person name="Morien E."/>
            <person name="Nambeesan S."/>
            <person name="Nguyen T."/>
            <person name="Pegot-Espagnet P."/>
            <person name="Pouilly N."/>
            <person name="Raftis F."/>
            <person name="Sallet E."/>
            <person name="Schiex T."/>
            <person name="Thomas J."/>
            <person name="Vandecasteele C."/>
            <person name="Vares D."/>
            <person name="Vear F."/>
            <person name="Vautrin S."/>
            <person name="Crespi M."/>
            <person name="Mangin B."/>
            <person name="Burke J.M."/>
            <person name="Salse J."/>
            <person name="Munos S."/>
            <person name="Vincourt P."/>
            <person name="Rieseberg L.H."/>
            <person name="Langlade N.B."/>
        </authorList>
    </citation>
    <scope>NUCLEOTIDE SEQUENCE [LARGE SCALE GENOMIC DNA]</scope>
    <source>
        <strain evidence="9">cv. SF193</strain>
    </source>
</reference>
<dbReference type="PANTHER" id="PTHR32467">
    <property type="entry name" value="AP2-LIKE ETHYLENE-RESPONSIVE TRANSCRIPTION FACTOR"/>
    <property type="match status" value="1"/>
</dbReference>
<comment type="subcellular location">
    <subcellularLocation>
        <location evidence="1">Nucleus</location>
    </subcellularLocation>
</comment>
<accession>A0A251VII9</accession>
<evidence type="ECO:0000256" key="4">
    <source>
        <dbReference type="ARBA" id="ARBA00023163"/>
    </source>
</evidence>
<keyword evidence="3" id="KW-0238">DNA-binding</keyword>
<keyword evidence="5" id="KW-0539">Nucleus</keyword>
<dbReference type="SUPFAM" id="SSF54171">
    <property type="entry name" value="DNA-binding domain"/>
    <property type="match status" value="2"/>
</dbReference>
<dbReference type="GO" id="GO:0003700">
    <property type="term" value="F:DNA-binding transcription factor activity"/>
    <property type="evidence" value="ECO:0007669"/>
    <property type="project" value="InterPro"/>
</dbReference>
<keyword evidence="2" id="KW-0805">Transcription regulation</keyword>
<feature type="domain" description="AP2/ERF" evidence="7">
    <location>
        <begin position="120"/>
        <end position="177"/>
    </location>
</feature>
<organism evidence="8 9">
    <name type="scientific">Helianthus annuus</name>
    <name type="common">Common sunflower</name>
    <dbReference type="NCBI Taxonomy" id="4232"/>
    <lineage>
        <taxon>Eukaryota</taxon>
        <taxon>Viridiplantae</taxon>
        <taxon>Streptophyta</taxon>
        <taxon>Embryophyta</taxon>
        <taxon>Tracheophyta</taxon>
        <taxon>Spermatophyta</taxon>
        <taxon>Magnoliopsida</taxon>
        <taxon>eudicotyledons</taxon>
        <taxon>Gunneridae</taxon>
        <taxon>Pentapetalae</taxon>
        <taxon>asterids</taxon>
        <taxon>campanulids</taxon>
        <taxon>Asterales</taxon>
        <taxon>Asteraceae</taxon>
        <taxon>Asteroideae</taxon>
        <taxon>Heliantheae alliance</taxon>
        <taxon>Heliantheae</taxon>
        <taxon>Helianthus</taxon>
    </lineage>
</organism>
<dbReference type="SMART" id="SM00380">
    <property type="entry name" value="AP2"/>
    <property type="match status" value="2"/>
</dbReference>
<proteinExistence type="predicted"/>
<keyword evidence="9" id="KW-1185">Reference proteome</keyword>
<evidence type="ECO:0000256" key="2">
    <source>
        <dbReference type="ARBA" id="ARBA00023015"/>
    </source>
</evidence>
<evidence type="ECO:0000256" key="5">
    <source>
        <dbReference type="ARBA" id="ARBA00023242"/>
    </source>
</evidence>
<evidence type="ECO:0000259" key="7">
    <source>
        <dbReference type="PROSITE" id="PS51032"/>
    </source>
</evidence>
<dbReference type="Proteomes" id="UP000215914">
    <property type="component" value="Chromosome 2"/>
</dbReference>
<evidence type="ECO:0000256" key="1">
    <source>
        <dbReference type="ARBA" id="ARBA00004123"/>
    </source>
</evidence>